<evidence type="ECO:0000313" key="3">
    <source>
        <dbReference type="Proteomes" id="UP001183629"/>
    </source>
</evidence>
<protein>
    <submittedName>
        <fullName evidence="2">Uncharacterized protein</fullName>
    </submittedName>
</protein>
<organism evidence="2 3">
    <name type="scientific">Catenuloplanes niger</name>
    <dbReference type="NCBI Taxonomy" id="587534"/>
    <lineage>
        <taxon>Bacteria</taxon>
        <taxon>Bacillati</taxon>
        <taxon>Actinomycetota</taxon>
        <taxon>Actinomycetes</taxon>
        <taxon>Micromonosporales</taxon>
        <taxon>Micromonosporaceae</taxon>
        <taxon>Catenuloplanes</taxon>
    </lineage>
</organism>
<gene>
    <name evidence="2" type="ORF">J2S44_000471</name>
</gene>
<keyword evidence="1" id="KW-0812">Transmembrane</keyword>
<dbReference type="Proteomes" id="UP001183629">
    <property type="component" value="Unassembled WGS sequence"/>
</dbReference>
<evidence type="ECO:0000256" key="1">
    <source>
        <dbReference type="SAM" id="Phobius"/>
    </source>
</evidence>
<dbReference type="PROSITE" id="PS51318">
    <property type="entry name" value="TAT"/>
    <property type="match status" value="1"/>
</dbReference>
<sequence length="41" mass="4346">METRRRFVERATSGPGYAAIVTVTALGVGVAAALLEAWAPW</sequence>
<feature type="transmembrane region" description="Helical" evidence="1">
    <location>
        <begin position="16"/>
        <end position="39"/>
    </location>
</feature>
<evidence type="ECO:0000313" key="2">
    <source>
        <dbReference type="EMBL" id="MDR7320221.1"/>
    </source>
</evidence>
<comment type="caution">
    <text evidence="2">The sequence shown here is derived from an EMBL/GenBank/DDBJ whole genome shotgun (WGS) entry which is preliminary data.</text>
</comment>
<keyword evidence="3" id="KW-1185">Reference proteome</keyword>
<name>A0AAE3ZJD4_9ACTN</name>
<dbReference type="AlphaFoldDB" id="A0AAE3ZJD4"/>
<dbReference type="EMBL" id="JAVDYC010000001">
    <property type="protein sequence ID" value="MDR7320221.1"/>
    <property type="molecule type" value="Genomic_DNA"/>
</dbReference>
<proteinExistence type="predicted"/>
<keyword evidence="1" id="KW-0472">Membrane</keyword>
<keyword evidence="1" id="KW-1133">Transmembrane helix</keyword>
<accession>A0AAE3ZJD4</accession>
<dbReference type="RefSeq" id="WP_310408605.1">
    <property type="nucleotide sequence ID" value="NZ_JAVDYC010000001.1"/>
</dbReference>
<reference evidence="2 3" key="1">
    <citation type="submission" date="2023-07" db="EMBL/GenBank/DDBJ databases">
        <title>Sequencing the genomes of 1000 actinobacteria strains.</title>
        <authorList>
            <person name="Klenk H.-P."/>
        </authorList>
    </citation>
    <scope>NUCLEOTIDE SEQUENCE [LARGE SCALE GENOMIC DNA]</scope>
    <source>
        <strain evidence="2 3">DSM 44711</strain>
    </source>
</reference>
<dbReference type="InterPro" id="IPR006311">
    <property type="entry name" value="TAT_signal"/>
</dbReference>